<dbReference type="EMBL" id="UAUF01000012">
    <property type="protein sequence ID" value="SPZ07762.1"/>
    <property type="molecule type" value="Genomic_DNA"/>
</dbReference>
<dbReference type="RefSeq" id="WP_010794701.1">
    <property type="nucleotide sequence ID" value="NZ_CP069262.1"/>
</dbReference>
<dbReference type="AlphaFoldDB" id="A0A2X2CGG0"/>
<protein>
    <submittedName>
        <fullName evidence="1">DUF2171 domain-containing protein</fullName>
    </submittedName>
    <submittedName>
        <fullName evidence="2">Uncharacterized protein conserved in bacteria</fullName>
    </submittedName>
</protein>
<evidence type="ECO:0000313" key="1">
    <source>
        <dbReference type="EMBL" id="MBF8642375.1"/>
    </source>
</evidence>
<reference evidence="2 3" key="1">
    <citation type="submission" date="2018-06" db="EMBL/GenBank/DDBJ databases">
        <authorList>
            <consortium name="Pathogen Informatics"/>
            <person name="Doyle S."/>
        </authorList>
    </citation>
    <scope>NUCLEOTIDE SEQUENCE [LARGE SCALE GENOMIC DNA]</scope>
    <source>
        <strain evidence="2 3">NCTC11842</strain>
    </source>
</reference>
<dbReference type="Proteomes" id="UP000626180">
    <property type="component" value="Unassembled WGS sequence"/>
</dbReference>
<evidence type="ECO:0000313" key="3">
    <source>
        <dbReference type="Proteomes" id="UP000250443"/>
    </source>
</evidence>
<dbReference type="Pfam" id="PF09939">
    <property type="entry name" value="DUF2171"/>
    <property type="match status" value="1"/>
</dbReference>
<sequence length="78" mass="8821">MVDVDKIPVQADVLGSDGQHVGKVYDIVDRNKLKLERNDPDAQGQYHLIPLEWVARVDGAIVHLVRTCEEAQRDWQTG</sequence>
<gene>
    <name evidence="1" type="ORF">IRZ65_16985</name>
    <name evidence="2" type="ORF">NCTC11842_02490</name>
</gene>
<evidence type="ECO:0000313" key="4">
    <source>
        <dbReference type="Proteomes" id="UP000626180"/>
    </source>
</evidence>
<evidence type="ECO:0000313" key="2">
    <source>
        <dbReference type="EMBL" id="SPZ07762.1"/>
    </source>
</evidence>
<organism evidence="2 3">
    <name type="scientific">Pseudomonas luteola</name>
    <dbReference type="NCBI Taxonomy" id="47886"/>
    <lineage>
        <taxon>Bacteria</taxon>
        <taxon>Pseudomonadati</taxon>
        <taxon>Pseudomonadota</taxon>
        <taxon>Gammaproteobacteria</taxon>
        <taxon>Pseudomonadales</taxon>
        <taxon>Pseudomonadaceae</taxon>
        <taxon>Pseudomonas</taxon>
    </lineage>
</organism>
<accession>A0A2X2CGG0</accession>
<reference evidence="1 4" key="2">
    <citation type="submission" date="2020-10" db="EMBL/GenBank/DDBJ databases">
        <title>Genome sequences of Pseudomonas isolates.</title>
        <authorList>
            <person name="Wessels L."/>
            <person name="Reich F."/>
            <person name="Hammerl J."/>
        </authorList>
    </citation>
    <scope>NUCLEOTIDE SEQUENCE [LARGE SCALE GENOMIC DNA]</scope>
    <source>
        <strain evidence="1 4">20-MO00624-0</strain>
    </source>
</reference>
<keyword evidence="4" id="KW-1185">Reference proteome</keyword>
<dbReference type="InterPro" id="IPR018684">
    <property type="entry name" value="DUF2171"/>
</dbReference>
<proteinExistence type="predicted"/>
<name>A0A2X2CGG0_PSELU</name>
<dbReference type="EMBL" id="JADMCD010000009">
    <property type="protein sequence ID" value="MBF8642375.1"/>
    <property type="molecule type" value="Genomic_DNA"/>
</dbReference>
<dbReference type="Proteomes" id="UP000250443">
    <property type="component" value="Unassembled WGS sequence"/>
</dbReference>